<organism evidence="2 3">
    <name type="scientific">Methylotuvimicrobium buryatense</name>
    <name type="common">Methylomicrobium buryatense</name>
    <dbReference type="NCBI Taxonomy" id="95641"/>
    <lineage>
        <taxon>Bacteria</taxon>
        <taxon>Pseudomonadati</taxon>
        <taxon>Pseudomonadota</taxon>
        <taxon>Gammaproteobacteria</taxon>
        <taxon>Methylococcales</taxon>
        <taxon>Methylococcaceae</taxon>
        <taxon>Methylotuvimicrobium</taxon>
    </lineage>
</organism>
<sequence>MPQNTPPLVSIVMPSFNQANFIAESVESVLSQSYRHLELIVVADGGSTDGTPDWLSQKSRQDPRLKWFSGPDTGPADALNKALKIVRGTLIGWLNSDDLYTPNAIQRAVDALITEPAWLMVYGHGEHIDEHGRFIEAYPTRLPSTPAEEFADRCFICQPTVFFKRSLTVLLGPLDETLKTAFDFDYWLRAFIQIPERIGFIDTAQAKSRLHAQWLCRMGASIQPTQRVLS</sequence>
<dbReference type="InterPro" id="IPR029044">
    <property type="entry name" value="Nucleotide-diphossugar_trans"/>
</dbReference>
<dbReference type="SUPFAM" id="SSF53448">
    <property type="entry name" value="Nucleotide-diphospho-sugar transferases"/>
    <property type="match status" value="1"/>
</dbReference>
<dbReference type="CDD" id="cd06433">
    <property type="entry name" value="GT_2_WfgS_like"/>
    <property type="match status" value="1"/>
</dbReference>
<evidence type="ECO:0000313" key="2">
    <source>
        <dbReference type="EMBL" id="QCW84296.1"/>
    </source>
</evidence>
<name>A0A4P9UWX6_METBY</name>
<dbReference type="Pfam" id="PF00535">
    <property type="entry name" value="Glycos_transf_2"/>
    <property type="match status" value="1"/>
</dbReference>
<dbReference type="InterPro" id="IPR001173">
    <property type="entry name" value="Glyco_trans_2-like"/>
</dbReference>
<proteinExistence type="predicted"/>
<gene>
    <name evidence="2" type="ORF">EQU24_20215</name>
</gene>
<dbReference type="EMBL" id="CP035467">
    <property type="protein sequence ID" value="QCW84296.1"/>
    <property type="molecule type" value="Genomic_DNA"/>
</dbReference>
<keyword evidence="3" id="KW-1185">Reference proteome</keyword>
<evidence type="ECO:0000259" key="1">
    <source>
        <dbReference type="Pfam" id="PF00535"/>
    </source>
</evidence>
<dbReference type="OrthoDB" id="8742915at2"/>
<dbReference type="Gene3D" id="3.90.550.10">
    <property type="entry name" value="Spore Coat Polysaccharide Biosynthesis Protein SpsA, Chain A"/>
    <property type="match status" value="1"/>
</dbReference>
<protein>
    <submittedName>
        <fullName evidence="2">Glycosyltransferase</fullName>
    </submittedName>
</protein>
<dbReference type="RefSeq" id="WP_017841822.1">
    <property type="nucleotide sequence ID" value="NZ_CP035467.1"/>
</dbReference>
<feature type="domain" description="Glycosyltransferase 2-like" evidence="1">
    <location>
        <begin position="10"/>
        <end position="134"/>
    </location>
</feature>
<dbReference type="KEGG" id="mbur:EQU24_20215"/>
<accession>A0A4P9UWX6</accession>
<dbReference type="STRING" id="675511.GCA_000341735_03391"/>
<dbReference type="Proteomes" id="UP000305881">
    <property type="component" value="Chromosome"/>
</dbReference>
<dbReference type="GO" id="GO:0016740">
    <property type="term" value="F:transferase activity"/>
    <property type="evidence" value="ECO:0007669"/>
    <property type="project" value="UniProtKB-KW"/>
</dbReference>
<dbReference type="AlphaFoldDB" id="A0A4P9UWX6"/>
<reference evidence="3" key="1">
    <citation type="journal article" date="2019" name="J. Bacteriol.">
        <title>A Mutagenic Screen Identifies a TonB-Dependent Receptor Required for the Lanthanide Metal Switch in the Type I Methanotroph 'Methylotuvimicrobium buryatense' 5GB1C.</title>
        <authorList>
            <person name="Groom J.D."/>
            <person name="Ford S.M."/>
            <person name="Pesesky M.W."/>
            <person name="Lidstrom M.E."/>
        </authorList>
    </citation>
    <scope>NUCLEOTIDE SEQUENCE [LARGE SCALE GENOMIC DNA]</scope>
    <source>
        <strain evidence="3">5GB1C</strain>
    </source>
</reference>
<dbReference type="PANTHER" id="PTHR43685:SF11">
    <property type="entry name" value="GLYCOSYLTRANSFERASE TAGX-RELATED"/>
    <property type="match status" value="1"/>
</dbReference>
<dbReference type="PANTHER" id="PTHR43685">
    <property type="entry name" value="GLYCOSYLTRANSFERASE"/>
    <property type="match status" value="1"/>
</dbReference>
<evidence type="ECO:0000313" key="3">
    <source>
        <dbReference type="Proteomes" id="UP000305881"/>
    </source>
</evidence>
<dbReference type="InterPro" id="IPR050834">
    <property type="entry name" value="Glycosyltransf_2"/>
</dbReference>